<dbReference type="SUPFAM" id="SSF53474">
    <property type="entry name" value="alpha/beta-Hydrolases"/>
    <property type="match status" value="1"/>
</dbReference>
<proteinExistence type="inferred from homology"/>
<protein>
    <recommendedName>
        <fullName evidence="3">Prolyl endopeptidase</fullName>
        <ecNumber evidence="3">3.4.21.-</ecNumber>
    </recommendedName>
</protein>
<dbReference type="InterPro" id="IPR029058">
    <property type="entry name" value="AB_hydrolase_fold"/>
</dbReference>
<dbReference type="Proteomes" id="UP000236333">
    <property type="component" value="Unassembled WGS sequence"/>
</dbReference>
<reference evidence="5 6" key="1">
    <citation type="journal article" date="2017" name="Mol. Biol. Evol.">
        <title>The 4-celled Tetrabaena socialis nuclear genome reveals the essential components for genetic control of cell number at the origin of multicellularity in the volvocine lineage.</title>
        <authorList>
            <person name="Featherston J."/>
            <person name="Arakaki Y."/>
            <person name="Hanschen E.R."/>
            <person name="Ferris P.J."/>
            <person name="Michod R.E."/>
            <person name="Olson B.J.S.C."/>
            <person name="Nozaki H."/>
            <person name="Durand P.M."/>
        </authorList>
    </citation>
    <scope>NUCLEOTIDE SEQUENCE [LARGE SCALE GENOMIC DNA]</scope>
    <source>
        <strain evidence="5 6">NIES-571</strain>
    </source>
</reference>
<evidence type="ECO:0000313" key="6">
    <source>
        <dbReference type="Proteomes" id="UP000236333"/>
    </source>
</evidence>
<evidence type="ECO:0000256" key="1">
    <source>
        <dbReference type="ARBA" id="ARBA00005228"/>
    </source>
</evidence>
<dbReference type="OrthoDB" id="534740at2759"/>
<sequence>MTMPSAGASAQEAYDTILSYSPYDNVDPVARRPPAMLLTASLNDPRVPYWGPAKYVARLRAALLRAAGADADAVLQAADAAGAGTAAAATAIISGTGTDTGATTSGSAEAGEGAAAVGGDAGAAADGAAAGGGGGAAGGGGMGPTGGGGAGLSPGSGGGGAPVRPLLLLTEMGAGGHFSASGASGWLGERAMRLAFLLGELGRTG</sequence>
<dbReference type="GO" id="GO:0006508">
    <property type="term" value="P:proteolysis"/>
    <property type="evidence" value="ECO:0007669"/>
    <property type="project" value="UniProtKB-KW"/>
</dbReference>
<dbReference type="PANTHER" id="PTHR11757">
    <property type="entry name" value="PROTEASE FAMILY S9A OLIGOPEPTIDASE"/>
    <property type="match status" value="1"/>
</dbReference>
<keyword evidence="3 5" id="KW-0645">Protease</keyword>
<feature type="domain" description="Peptidase S9 prolyl oligopeptidase catalytic" evidence="4">
    <location>
        <begin position="10"/>
        <end position="61"/>
    </location>
</feature>
<dbReference type="Gene3D" id="3.40.50.1820">
    <property type="entry name" value="alpha/beta hydrolase"/>
    <property type="match status" value="1"/>
</dbReference>
<organism evidence="5 6">
    <name type="scientific">Tetrabaena socialis</name>
    <dbReference type="NCBI Taxonomy" id="47790"/>
    <lineage>
        <taxon>Eukaryota</taxon>
        <taxon>Viridiplantae</taxon>
        <taxon>Chlorophyta</taxon>
        <taxon>core chlorophytes</taxon>
        <taxon>Chlorophyceae</taxon>
        <taxon>CS clade</taxon>
        <taxon>Chlamydomonadales</taxon>
        <taxon>Tetrabaenaceae</taxon>
        <taxon>Tetrabaena</taxon>
    </lineage>
</organism>
<gene>
    <name evidence="5" type="ORF">TSOC_009308</name>
</gene>
<evidence type="ECO:0000313" key="5">
    <source>
        <dbReference type="EMBL" id="PNH04518.1"/>
    </source>
</evidence>
<dbReference type="EMBL" id="PGGS01000382">
    <property type="protein sequence ID" value="PNH04518.1"/>
    <property type="molecule type" value="Genomic_DNA"/>
</dbReference>
<comment type="caution">
    <text evidence="5">The sequence shown here is derived from an EMBL/GenBank/DDBJ whole genome shotgun (WGS) entry which is preliminary data.</text>
</comment>
<evidence type="ECO:0000256" key="2">
    <source>
        <dbReference type="ARBA" id="ARBA00045448"/>
    </source>
</evidence>
<keyword evidence="6" id="KW-1185">Reference proteome</keyword>
<dbReference type="GO" id="GO:0004252">
    <property type="term" value="F:serine-type endopeptidase activity"/>
    <property type="evidence" value="ECO:0007669"/>
    <property type="project" value="UniProtKB-UniRule"/>
</dbReference>
<keyword evidence="3" id="KW-0378">Hydrolase</keyword>
<dbReference type="PRINTS" id="PR00862">
    <property type="entry name" value="PROLIGOPTASE"/>
</dbReference>
<evidence type="ECO:0000259" key="4">
    <source>
        <dbReference type="Pfam" id="PF00326"/>
    </source>
</evidence>
<dbReference type="EC" id="3.4.21.-" evidence="3"/>
<comment type="function">
    <text evidence="2">Serine peptidase whose precise substrate specificity remains unclear. Does not cleave peptides after a arginine or lysine residue. Regulates trans-Golgi network morphology and sorting by regulating the membrane binding of the AP-1 complex. May play a role in the regulation of synaptic vesicle exocytosis.</text>
</comment>
<name>A0A2J7ZW87_9CHLO</name>
<dbReference type="Pfam" id="PF00326">
    <property type="entry name" value="Peptidase_S9"/>
    <property type="match status" value="1"/>
</dbReference>
<accession>A0A2J7ZW87</accession>
<comment type="similarity">
    <text evidence="1 3">Belongs to the peptidase S9A family.</text>
</comment>
<keyword evidence="3" id="KW-0720">Serine protease</keyword>
<dbReference type="PANTHER" id="PTHR11757:SF19">
    <property type="entry name" value="PROLYL ENDOPEPTIDASE-LIKE"/>
    <property type="match status" value="1"/>
</dbReference>
<dbReference type="AlphaFoldDB" id="A0A2J7ZW87"/>
<dbReference type="InterPro" id="IPR051543">
    <property type="entry name" value="Serine_Peptidase_S9A"/>
</dbReference>
<evidence type="ECO:0000256" key="3">
    <source>
        <dbReference type="RuleBase" id="RU368024"/>
    </source>
</evidence>
<dbReference type="InterPro" id="IPR001375">
    <property type="entry name" value="Peptidase_S9_cat"/>
</dbReference>
<dbReference type="InterPro" id="IPR002470">
    <property type="entry name" value="Peptidase_S9A"/>
</dbReference>